<reference evidence="2 3" key="1">
    <citation type="journal article" date="2013" name="Nat. Genet.">
        <title>The high-quality draft genome of peach (Prunus persica) identifies unique patterns of genetic diversity, domestication and genome evolution.</title>
        <authorList>
            <consortium name="International Peach Genome Initiative"/>
            <person name="Verde I."/>
            <person name="Abbott A.G."/>
            <person name="Scalabrin S."/>
            <person name="Jung S."/>
            <person name="Shu S."/>
            <person name="Marroni F."/>
            <person name="Zhebentyayeva T."/>
            <person name="Dettori M.T."/>
            <person name="Grimwood J."/>
            <person name="Cattonaro F."/>
            <person name="Zuccolo A."/>
            <person name="Rossini L."/>
            <person name="Jenkins J."/>
            <person name="Vendramin E."/>
            <person name="Meisel L.A."/>
            <person name="Decroocq V."/>
            <person name="Sosinski B."/>
            <person name="Prochnik S."/>
            <person name="Mitros T."/>
            <person name="Policriti A."/>
            <person name="Cipriani G."/>
            <person name="Dondini L."/>
            <person name="Ficklin S."/>
            <person name="Goodstein D.M."/>
            <person name="Xuan P."/>
            <person name="Del Fabbro C."/>
            <person name="Aramini V."/>
            <person name="Copetti D."/>
            <person name="Gonzalez S."/>
            <person name="Horner D.S."/>
            <person name="Falchi R."/>
            <person name="Lucas S."/>
            <person name="Mica E."/>
            <person name="Maldonado J."/>
            <person name="Lazzari B."/>
            <person name="Bielenberg D."/>
            <person name="Pirona R."/>
            <person name="Miculan M."/>
            <person name="Barakat A."/>
            <person name="Testolin R."/>
            <person name="Stella A."/>
            <person name="Tartarini S."/>
            <person name="Tonutti P."/>
            <person name="Arus P."/>
            <person name="Orellana A."/>
            <person name="Wells C."/>
            <person name="Main D."/>
            <person name="Vizzotto G."/>
            <person name="Silva H."/>
            <person name="Salamini F."/>
            <person name="Schmutz J."/>
            <person name="Morgante M."/>
            <person name="Rokhsar D.S."/>
        </authorList>
    </citation>
    <scope>NUCLEOTIDE SEQUENCE [LARGE SCALE GENOMIC DNA]</scope>
    <source>
        <strain evidence="3">cv. Nemared</strain>
    </source>
</reference>
<organism evidence="2 3">
    <name type="scientific">Prunus persica</name>
    <name type="common">Peach</name>
    <name type="synonym">Amygdalus persica</name>
    <dbReference type="NCBI Taxonomy" id="3760"/>
    <lineage>
        <taxon>Eukaryota</taxon>
        <taxon>Viridiplantae</taxon>
        <taxon>Streptophyta</taxon>
        <taxon>Embryophyta</taxon>
        <taxon>Tracheophyta</taxon>
        <taxon>Spermatophyta</taxon>
        <taxon>Magnoliopsida</taxon>
        <taxon>eudicotyledons</taxon>
        <taxon>Gunneridae</taxon>
        <taxon>Pentapetalae</taxon>
        <taxon>rosids</taxon>
        <taxon>fabids</taxon>
        <taxon>Rosales</taxon>
        <taxon>Rosaceae</taxon>
        <taxon>Amygdaloideae</taxon>
        <taxon>Amygdaleae</taxon>
        <taxon>Prunus</taxon>
    </lineage>
</organism>
<sequence>MYMSRSKLMFRDTKHARGKHANKNMTGFYVMRHIAYDSRGRQRHFCSWRLELNIITLLLYFYFYFYFVLG</sequence>
<dbReference type="AlphaFoldDB" id="A0A251NHS7"/>
<dbReference type="Gramene" id="ONH97884">
    <property type="protein sequence ID" value="ONH97884"/>
    <property type="gene ID" value="PRUPE_7G216100"/>
</dbReference>
<keyword evidence="3" id="KW-1185">Reference proteome</keyword>
<evidence type="ECO:0000313" key="3">
    <source>
        <dbReference type="Proteomes" id="UP000006882"/>
    </source>
</evidence>
<dbReference type="Proteomes" id="UP000006882">
    <property type="component" value="Chromosome G7"/>
</dbReference>
<keyword evidence="1" id="KW-0812">Transmembrane</keyword>
<gene>
    <name evidence="2" type="ORF">PRUPE_7G216100</name>
</gene>
<feature type="transmembrane region" description="Helical" evidence="1">
    <location>
        <begin position="50"/>
        <end position="69"/>
    </location>
</feature>
<evidence type="ECO:0000313" key="2">
    <source>
        <dbReference type="EMBL" id="ONH97884.1"/>
    </source>
</evidence>
<keyword evidence="1" id="KW-1133">Transmembrane helix</keyword>
<proteinExistence type="predicted"/>
<keyword evidence="1" id="KW-0472">Membrane</keyword>
<accession>A0A251NHS7</accession>
<protein>
    <submittedName>
        <fullName evidence="2">Uncharacterized protein</fullName>
    </submittedName>
</protein>
<dbReference type="EMBL" id="CM007657">
    <property type="protein sequence ID" value="ONH97884.1"/>
    <property type="molecule type" value="Genomic_DNA"/>
</dbReference>
<evidence type="ECO:0000256" key="1">
    <source>
        <dbReference type="SAM" id="Phobius"/>
    </source>
</evidence>
<name>A0A251NHS7_PRUPE</name>